<protein>
    <submittedName>
        <fullName evidence="2">Uncharacterized protein</fullName>
    </submittedName>
</protein>
<sequence>MAVETSPKPVYHSPNALGHGRQRRASGRKSFTTPVLPATISSPRTLCPRDEDRFNFNPNYVRKWEVPQSLWDRLPLNLQEAVVRAQQAGAAVDTGLERLEKHRPGFENSFTAQTPEVFTPLDESIPSLPSLPSLPPKLRTQSTTSSRFESVLDSPVFTPSQSSGSDSPASLSASQTMSPVSPICLTPADDNFPRKRGDRERSFSTPREPHDAYFATELSQLRTESIPRLRHCMLKVGQVWHEVKTSSNPVSVDDTNEFENWLALKKVKSDELKDNAERMSDTIGLASTGMGWTAP</sequence>
<organism evidence="2 3">
    <name type="scientific">Lophiostoma macrostomum CBS 122681</name>
    <dbReference type="NCBI Taxonomy" id="1314788"/>
    <lineage>
        <taxon>Eukaryota</taxon>
        <taxon>Fungi</taxon>
        <taxon>Dikarya</taxon>
        <taxon>Ascomycota</taxon>
        <taxon>Pezizomycotina</taxon>
        <taxon>Dothideomycetes</taxon>
        <taxon>Pleosporomycetidae</taxon>
        <taxon>Pleosporales</taxon>
        <taxon>Lophiostomataceae</taxon>
        <taxon>Lophiostoma</taxon>
    </lineage>
</organism>
<dbReference type="AlphaFoldDB" id="A0A6A6T2H1"/>
<accession>A0A6A6T2H1</accession>
<feature type="region of interest" description="Disordered" evidence="1">
    <location>
        <begin position="1"/>
        <end position="36"/>
    </location>
</feature>
<feature type="compositionally biased region" description="Polar residues" evidence="1">
    <location>
        <begin position="139"/>
        <end position="148"/>
    </location>
</feature>
<dbReference type="Proteomes" id="UP000799324">
    <property type="component" value="Unassembled WGS sequence"/>
</dbReference>
<name>A0A6A6T2H1_9PLEO</name>
<gene>
    <name evidence="2" type="ORF">K491DRAFT_604335</name>
</gene>
<evidence type="ECO:0000313" key="2">
    <source>
        <dbReference type="EMBL" id="KAF2652724.1"/>
    </source>
</evidence>
<reference evidence="2" key="1">
    <citation type="journal article" date="2020" name="Stud. Mycol.">
        <title>101 Dothideomycetes genomes: a test case for predicting lifestyles and emergence of pathogens.</title>
        <authorList>
            <person name="Haridas S."/>
            <person name="Albert R."/>
            <person name="Binder M."/>
            <person name="Bloem J."/>
            <person name="Labutti K."/>
            <person name="Salamov A."/>
            <person name="Andreopoulos B."/>
            <person name="Baker S."/>
            <person name="Barry K."/>
            <person name="Bills G."/>
            <person name="Bluhm B."/>
            <person name="Cannon C."/>
            <person name="Castanera R."/>
            <person name="Culley D."/>
            <person name="Daum C."/>
            <person name="Ezra D."/>
            <person name="Gonzalez J."/>
            <person name="Henrissat B."/>
            <person name="Kuo A."/>
            <person name="Liang C."/>
            <person name="Lipzen A."/>
            <person name="Lutzoni F."/>
            <person name="Magnuson J."/>
            <person name="Mondo S."/>
            <person name="Nolan M."/>
            <person name="Ohm R."/>
            <person name="Pangilinan J."/>
            <person name="Park H.-J."/>
            <person name="Ramirez L."/>
            <person name="Alfaro M."/>
            <person name="Sun H."/>
            <person name="Tritt A."/>
            <person name="Yoshinaga Y."/>
            <person name="Zwiers L.-H."/>
            <person name="Turgeon B."/>
            <person name="Goodwin S."/>
            <person name="Spatafora J."/>
            <person name="Crous P."/>
            <person name="Grigoriev I."/>
        </authorList>
    </citation>
    <scope>NUCLEOTIDE SEQUENCE</scope>
    <source>
        <strain evidence="2">CBS 122681</strain>
    </source>
</reference>
<dbReference type="EMBL" id="MU004395">
    <property type="protein sequence ID" value="KAF2652724.1"/>
    <property type="molecule type" value="Genomic_DNA"/>
</dbReference>
<proteinExistence type="predicted"/>
<evidence type="ECO:0000256" key="1">
    <source>
        <dbReference type="SAM" id="MobiDB-lite"/>
    </source>
</evidence>
<dbReference type="OrthoDB" id="3898724at2759"/>
<keyword evidence="3" id="KW-1185">Reference proteome</keyword>
<feature type="compositionally biased region" description="Basic and acidic residues" evidence="1">
    <location>
        <begin position="191"/>
        <end position="207"/>
    </location>
</feature>
<feature type="compositionally biased region" description="Low complexity" evidence="1">
    <location>
        <begin position="120"/>
        <end position="131"/>
    </location>
</feature>
<feature type="region of interest" description="Disordered" evidence="1">
    <location>
        <begin position="120"/>
        <end position="207"/>
    </location>
</feature>
<feature type="compositionally biased region" description="Low complexity" evidence="1">
    <location>
        <begin position="159"/>
        <end position="175"/>
    </location>
</feature>
<evidence type="ECO:0000313" key="3">
    <source>
        <dbReference type="Proteomes" id="UP000799324"/>
    </source>
</evidence>